<evidence type="ECO:0000313" key="3">
    <source>
        <dbReference type="Proteomes" id="UP000190827"/>
    </source>
</evidence>
<feature type="region of interest" description="Disordered" evidence="1">
    <location>
        <begin position="257"/>
        <end position="283"/>
    </location>
</feature>
<dbReference type="PANTHER" id="PTHR30032:SF8">
    <property type="entry name" value="GERMINATION-SPECIFIC N-ACETYLMURAMOYL-L-ALANINE AMIDASE"/>
    <property type="match status" value="1"/>
</dbReference>
<dbReference type="InterPro" id="IPR051922">
    <property type="entry name" value="Bact_Sporulation_Assoc"/>
</dbReference>
<comment type="caution">
    <text evidence="2">The sequence shown here is derived from an EMBL/GenBank/DDBJ whole genome shotgun (WGS) entry which is preliminary data.</text>
</comment>
<dbReference type="Proteomes" id="UP000190827">
    <property type="component" value="Unassembled WGS sequence"/>
</dbReference>
<protein>
    <submittedName>
        <fullName evidence="2">Cell wall binding repeat 2</fullName>
    </submittedName>
</protein>
<dbReference type="Pfam" id="PF04122">
    <property type="entry name" value="CW_binding_2"/>
    <property type="match status" value="2"/>
</dbReference>
<proteinExistence type="predicted"/>
<evidence type="ECO:0000256" key="1">
    <source>
        <dbReference type="SAM" id="MobiDB-lite"/>
    </source>
</evidence>
<feature type="compositionally biased region" description="Pro residues" evidence="1">
    <location>
        <begin position="257"/>
        <end position="271"/>
    </location>
</feature>
<dbReference type="EMBL" id="FUZO01000003">
    <property type="protein sequence ID" value="SKC74443.1"/>
    <property type="molecule type" value="Genomic_DNA"/>
</dbReference>
<reference evidence="2 3" key="1">
    <citation type="submission" date="2017-02" db="EMBL/GenBank/DDBJ databases">
        <authorList>
            <person name="Varghese N."/>
            <person name="Submissions S."/>
        </authorList>
    </citation>
    <scope>NUCLEOTIDE SEQUENCE [LARGE SCALE GENOMIC DNA]</scope>
    <source>
        <strain evidence="2 3">VKM Ac-1787</strain>
    </source>
</reference>
<dbReference type="InterPro" id="IPR007253">
    <property type="entry name" value="Cell_wall-bd_2"/>
</dbReference>
<keyword evidence="3" id="KW-1185">Reference proteome</keyword>
<name>A0ABY1LQW3_9MICO</name>
<dbReference type="PANTHER" id="PTHR30032">
    <property type="entry name" value="N-ACETYLMURAMOYL-L-ALANINE AMIDASE-RELATED"/>
    <property type="match status" value="1"/>
</dbReference>
<evidence type="ECO:0000313" key="2">
    <source>
        <dbReference type="EMBL" id="SKC74443.1"/>
    </source>
</evidence>
<dbReference type="Gene3D" id="3.40.50.12090">
    <property type="match status" value="1"/>
</dbReference>
<accession>A0ABY1LQW3</accession>
<sequence>MVEGGPLLLTMRDRLPETVRAELSRLGVTKVVVVGGVNAVDASVVDELGVLGITVERVSGTDRFATSRALIQRAFSVTGATQVFLATGSNFPDALSAGAASGPRGIPVLLVDGSSSGPSLDDLGLFQALGTTSATLIGGSAAIGEGYAGGLRKSVSSVGRIAGQDRYETSVLINSQFPSGSSSALIATGTAYADALAGAVLAGRTGSSLYVVTPTCLPPVVANGLASAGVTELTLLGGAAALSPAVADRFVCLPPPAPAPAPNPPPAPAPPLGSAGNPHRDGVTPGAFCKASLDGQYGRTATGLLMVCSRSATDSRLRWRQA</sequence>
<organism evidence="2 3">
    <name type="scientific">Plantibacter cousiniae</name>
    <name type="common">nom. nud.</name>
    <dbReference type="NCBI Taxonomy" id="199709"/>
    <lineage>
        <taxon>Bacteria</taxon>
        <taxon>Bacillati</taxon>
        <taxon>Actinomycetota</taxon>
        <taxon>Actinomycetes</taxon>
        <taxon>Micrococcales</taxon>
        <taxon>Microbacteriaceae</taxon>
        <taxon>Plantibacter</taxon>
    </lineage>
</organism>
<gene>
    <name evidence="2" type="ORF">SAMN06295973_3658</name>
</gene>